<evidence type="ECO:0000313" key="3">
    <source>
        <dbReference type="EMBL" id="CAC5418611.1"/>
    </source>
</evidence>
<evidence type="ECO:0000256" key="1">
    <source>
        <dbReference type="SAM" id="MobiDB-lite"/>
    </source>
</evidence>
<dbReference type="Pfam" id="PF16515">
    <property type="entry name" value="HIP1_clath_bdg"/>
    <property type="match status" value="1"/>
</dbReference>
<reference evidence="3 4" key="1">
    <citation type="submission" date="2020-06" db="EMBL/GenBank/DDBJ databases">
        <authorList>
            <person name="Li R."/>
            <person name="Bekaert M."/>
        </authorList>
    </citation>
    <scope>NUCLEOTIDE SEQUENCE [LARGE SCALE GENOMIC DNA]</scope>
    <source>
        <strain evidence="4">wild</strain>
    </source>
</reference>
<accession>A0A6J8EHU4</accession>
<dbReference type="InterPro" id="IPR032422">
    <property type="entry name" value="HIP1_clath-bd"/>
</dbReference>
<dbReference type="Gene3D" id="1.10.287.1490">
    <property type="match status" value="1"/>
</dbReference>
<dbReference type="OrthoDB" id="10481634at2759"/>
<evidence type="ECO:0000259" key="2">
    <source>
        <dbReference type="Pfam" id="PF16515"/>
    </source>
</evidence>
<sequence>MSESKSKKRERASDVIFSGTVNSSDFENPDLHNEVKNIFERKDLQPLFKQLVKVGVSEALQEHDARVKRLENEIGDKNLEIRELLHEKSILEDQLGALKTNIEDNRHKIQSKIDRLKKEIDEKKKEVTSLNQELKREKKSSEERDTKVAQLEKEKDQLKAAKQQALSQRNVAIKKLNDLKQK</sequence>
<proteinExistence type="predicted"/>
<dbReference type="EMBL" id="CACVKT020008931">
    <property type="protein sequence ID" value="CAC5418611.1"/>
    <property type="molecule type" value="Genomic_DNA"/>
</dbReference>
<dbReference type="AlphaFoldDB" id="A0A6J8EHU4"/>
<evidence type="ECO:0000313" key="4">
    <source>
        <dbReference type="Proteomes" id="UP000507470"/>
    </source>
</evidence>
<feature type="domain" description="Huntingtin-interacting protein 1 clathrin-binding" evidence="2">
    <location>
        <begin position="83"/>
        <end position="158"/>
    </location>
</feature>
<organism evidence="3 4">
    <name type="scientific">Mytilus coruscus</name>
    <name type="common">Sea mussel</name>
    <dbReference type="NCBI Taxonomy" id="42192"/>
    <lineage>
        <taxon>Eukaryota</taxon>
        <taxon>Metazoa</taxon>
        <taxon>Spiralia</taxon>
        <taxon>Lophotrochozoa</taxon>
        <taxon>Mollusca</taxon>
        <taxon>Bivalvia</taxon>
        <taxon>Autobranchia</taxon>
        <taxon>Pteriomorphia</taxon>
        <taxon>Mytilida</taxon>
        <taxon>Mytiloidea</taxon>
        <taxon>Mytilidae</taxon>
        <taxon>Mytilinae</taxon>
        <taxon>Mytilus</taxon>
    </lineage>
</organism>
<protein>
    <recommendedName>
        <fullName evidence="2">Huntingtin-interacting protein 1 clathrin-binding domain-containing protein</fullName>
    </recommendedName>
</protein>
<name>A0A6J8EHU4_MYTCO</name>
<dbReference type="Proteomes" id="UP000507470">
    <property type="component" value="Unassembled WGS sequence"/>
</dbReference>
<feature type="region of interest" description="Disordered" evidence="1">
    <location>
        <begin position="127"/>
        <end position="149"/>
    </location>
</feature>
<gene>
    <name evidence="3" type="ORF">MCOR_51034</name>
</gene>
<keyword evidence="4" id="KW-1185">Reference proteome</keyword>